<gene>
    <name evidence="1" type="ORF">UX44_C0005G0005</name>
</gene>
<proteinExistence type="predicted"/>
<sequence>MLACETEDYGMAEEIEVFGVLVRNATYFVVLTDPNPERLGIDVATSRRGLFALLVSLNPRPKKVRQWEKKFTIPEFLEFAKAHNALRYVKTWDAVFGVLH</sequence>
<name>A0A0G1PFR6_UNCKA</name>
<reference evidence="1 2" key="1">
    <citation type="journal article" date="2015" name="Nature">
        <title>rRNA introns, odd ribosomes, and small enigmatic genomes across a large radiation of phyla.</title>
        <authorList>
            <person name="Brown C.T."/>
            <person name="Hug L.A."/>
            <person name="Thomas B.C."/>
            <person name="Sharon I."/>
            <person name="Castelle C.J."/>
            <person name="Singh A."/>
            <person name="Wilkins M.J."/>
            <person name="Williams K.H."/>
            <person name="Banfield J.F."/>
        </authorList>
    </citation>
    <scope>NUCLEOTIDE SEQUENCE [LARGE SCALE GENOMIC DNA]</scope>
</reference>
<organism evidence="1 2">
    <name type="scientific">candidate division WWE3 bacterium GW2011_GWA1_46_21</name>
    <dbReference type="NCBI Taxonomy" id="1619107"/>
    <lineage>
        <taxon>Bacteria</taxon>
        <taxon>Katanobacteria</taxon>
    </lineage>
</organism>
<accession>A0A0G1PFR6</accession>
<comment type="caution">
    <text evidence="1">The sequence shown here is derived from an EMBL/GenBank/DDBJ whole genome shotgun (WGS) entry which is preliminary data.</text>
</comment>
<dbReference type="Proteomes" id="UP000034732">
    <property type="component" value="Unassembled WGS sequence"/>
</dbReference>
<evidence type="ECO:0000313" key="1">
    <source>
        <dbReference type="EMBL" id="KKU31527.1"/>
    </source>
</evidence>
<evidence type="ECO:0000313" key="2">
    <source>
        <dbReference type="Proteomes" id="UP000034732"/>
    </source>
</evidence>
<dbReference type="AlphaFoldDB" id="A0A0G1PFR6"/>
<protein>
    <submittedName>
        <fullName evidence="1">Uncharacterized protein</fullName>
    </submittedName>
</protein>
<dbReference type="EMBL" id="LCMF01000005">
    <property type="protein sequence ID" value="KKU31527.1"/>
    <property type="molecule type" value="Genomic_DNA"/>
</dbReference>